<name>A0A6G1IF35_9PLEO</name>
<organism evidence="1 2">
    <name type="scientific">Lentithecium fluviatile CBS 122367</name>
    <dbReference type="NCBI Taxonomy" id="1168545"/>
    <lineage>
        <taxon>Eukaryota</taxon>
        <taxon>Fungi</taxon>
        <taxon>Dikarya</taxon>
        <taxon>Ascomycota</taxon>
        <taxon>Pezizomycotina</taxon>
        <taxon>Dothideomycetes</taxon>
        <taxon>Pleosporomycetidae</taxon>
        <taxon>Pleosporales</taxon>
        <taxon>Massarineae</taxon>
        <taxon>Lentitheciaceae</taxon>
        <taxon>Lentithecium</taxon>
    </lineage>
</organism>
<evidence type="ECO:0000313" key="1">
    <source>
        <dbReference type="EMBL" id="KAF2676708.1"/>
    </source>
</evidence>
<dbReference type="AlphaFoldDB" id="A0A6G1IF35"/>
<dbReference type="EMBL" id="MU005630">
    <property type="protein sequence ID" value="KAF2676708.1"/>
    <property type="molecule type" value="Genomic_DNA"/>
</dbReference>
<evidence type="ECO:0000313" key="2">
    <source>
        <dbReference type="Proteomes" id="UP000799291"/>
    </source>
</evidence>
<dbReference type="Gene3D" id="3.40.50.300">
    <property type="entry name" value="P-loop containing nucleotide triphosphate hydrolases"/>
    <property type="match status" value="1"/>
</dbReference>
<feature type="non-terminal residue" evidence="1">
    <location>
        <position position="1"/>
    </location>
</feature>
<accession>A0A6G1IF35</accession>
<feature type="non-terminal residue" evidence="1">
    <location>
        <position position="185"/>
    </location>
</feature>
<dbReference type="InterPro" id="IPR027417">
    <property type="entry name" value="P-loop_NTPase"/>
</dbReference>
<dbReference type="OrthoDB" id="5426988at2759"/>
<sequence>GCLVLINGYPAAGKLAIARALYAEVPRSSEKRLVDHHLLIDAAHAIAPDHDNRLHQIVRKDLRTAAFMGSRREFGKNKKGDLTVIMTTCIAHIRSDLAILLEYFNIARGTKIRVLYINLKCRLKEHTQRILTEDRYHQGRMKLRDETKMHELLAKYRLADCTMIRGVAVGLRLRVAELDTTYLSV</sequence>
<proteinExistence type="predicted"/>
<reference evidence="1" key="1">
    <citation type="journal article" date="2020" name="Stud. Mycol.">
        <title>101 Dothideomycetes genomes: a test case for predicting lifestyles and emergence of pathogens.</title>
        <authorList>
            <person name="Haridas S."/>
            <person name="Albert R."/>
            <person name="Binder M."/>
            <person name="Bloem J."/>
            <person name="Labutti K."/>
            <person name="Salamov A."/>
            <person name="Andreopoulos B."/>
            <person name="Baker S."/>
            <person name="Barry K."/>
            <person name="Bills G."/>
            <person name="Bluhm B."/>
            <person name="Cannon C."/>
            <person name="Castanera R."/>
            <person name="Culley D."/>
            <person name="Daum C."/>
            <person name="Ezra D."/>
            <person name="Gonzalez J."/>
            <person name="Henrissat B."/>
            <person name="Kuo A."/>
            <person name="Liang C."/>
            <person name="Lipzen A."/>
            <person name="Lutzoni F."/>
            <person name="Magnuson J."/>
            <person name="Mondo S."/>
            <person name="Nolan M."/>
            <person name="Ohm R."/>
            <person name="Pangilinan J."/>
            <person name="Park H.-J."/>
            <person name="Ramirez L."/>
            <person name="Alfaro M."/>
            <person name="Sun H."/>
            <person name="Tritt A."/>
            <person name="Yoshinaga Y."/>
            <person name="Zwiers L.-H."/>
            <person name="Turgeon B."/>
            <person name="Goodwin S."/>
            <person name="Spatafora J."/>
            <person name="Crous P."/>
            <person name="Grigoriev I."/>
        </authorList>
    </citation>
    <scope>NUCLEOTIDE SEQUENCE</scope>
    <source>
        <strain evidence="1">CBS 122367</strain>
    </source>
</reference>
<protein>
    <submittedName>
        <fullName evidence="1">Uncharacterized protein</fullName>
    </submittedName>
</protein>
<keyword evidence="2" id="KW-1185">Reference proteome</keyword>
<dbReference type="Proteomes" id="UP000799291">
    <property type="component" value="Unassembled WGS sequence"/>
</dbReference>
<gene>
    <name evidence="1" type="ORF">K458DRAFT_275767</name>
</gene>